<proteinExistence type="predicted"/>
<dbReference type="AlphaFoldDB" id="A0A4Y3PJL2"/>
<gene>
    <name evidence="1" type="ORF">BPA01_42700</name>
</gene>
<accession>A0A4Y3PJL2</accession>
<reference evidence="1 2" key="1">
    <citation type="submission" date="2019-06" db="EMBL/GenBank/DDBJ databases">
        <title>Whole genome shotgun sequence of Brevibacillus parabrevis NBRC 12334.</title>
        <authorList>
            <person name="Hosoyama A."/>
            <person name="Uohara A."/>
            <person name="Ohji S."/>
            <person name="Ichikawa N."/>
        </authorList>
    </citation>
    <scope>NUCLEOTIDE SEQUENCE [LARGE SCALE GENOMIC DNA]</scope>
    <source>
        <strain evidence="1 2">NBRC 12334</strain>
    </source>
</reference>
<sequence>MLYFLIAVAATFLAAFFFTGSVSLRARDKHAVHHYSDDAYAHQTMHHLQQHNNNPF</sequence>
<dbReference type="RefSeq" id="WP_167470318.1">
    <property type="nucleotide sequence ID" value="NZ_BJMH01000026.1"/>
</dbReference>
<evidence type="ECO:0000313" key="2">
    <source>
        <dbReference type="Proteomes" id="UP000316882"/>
    </source>
</evidence>
<dbReference type="EMBL" id="BJMH01000026">
    <property type="protein sequence ID" value="GEB34690.1"/>
    <property type="molecule type" value="Genomic_DNA"/>
</dbReference>
<comment type="caution">
    <text evidence="1">The sequence shown here is derived from an EMBL/GenBank/DDBJ whole genome shotgun (WGS) entry which is preliminary data.</text>
</comment>
<keyword evidence="2" id="KW-1185">Reference proteome</keyword>
<name>A0A4Y3PJL2_BREPA</name>
<dbReference type="Proteomes" id="UP000316882">
    <property type="component" value="Unassembled WGS sequence"/>
</dbReference>
<protein>
    <submittedName>
        <fullName evidence="1">Uncharacterized protein</fullName>
    </submittedName>
</protein>
<evidence type="ECO:0000313" key="1">
    <source>
        <dbReference type="EMBL" id="GEB34690.1"/>
    </source>
</evidence>
<organism evidence="1 2">
    <name type="scientific">Brevibacillus parabrevis</name>
    <dbReference type="NCBI Taxonomy" id="54914"/>
    <lineage>
        <taxon>Bacteria</taxon>
        <taxon>Bacillati</taxon>
        <taxon>Bacillota</taxon>
        <taxon>Bacilli</taxon>
        <taxon>Bacillales</taxon>
        <taxon>Paenibacillaceae</taxon>
        <taxon>Brevibacillus</taxon>
    </lineage>
</organism>
<dbReference type="GeneID" id="87612400"/>